<dbReference type="Proteomes" id="UP000245647">
    <property type="component" value="Unassembled WGS sequence"/>
</dbReference>
<dbReference type="OrthoDB" id="9918241at2"/>
<keyword evidence="2" id="KW-1185">Reference proteome</keyword>
<evidence type="ECO:0000313" key="2">
    <source>
        <dbReference type="Proteomes" id="UP000245647"/>
    </source>
</evidence>
<organism evidence="1 2">
    <name type="scientific">Pararcticibacter amylolyticus</name>
    <dbReference type="NCBI Taxonomy" id="2173175"/>
    <lineage>
        <taxon>Bacteria</taxon>
        <taxon>Pseudomonadati</taxon>
        <taxon>Bacteroidota</taxon>
        <taxon>Sphingobacteriia</taxon>
        <taxon>Sphingobacteriales</taxon>
        <taxon>Sphingobacteriaceae</taxon>
        <taxon>Pararcticibacter</taxon>
    </lineage>
</organism>
<reference evidence="1 2" key="1">
    <citation type="submission" date="2018-04" db="EMBL/GenBank/DDBJ databases">
        <title>Pedobacter chongqingensis sp. nov., isolated from a rottenly hemp rope.</title>
        <authorList>
            <person name="Cai Y."/>
        </authorList>
    </citation>
    <scope>NUCLEOTIDE SEQUENCE [LARGE SCALE GENOMIC DNA]</scope>
    <source>
        <strain evidence="1 2">FJ4-8</strain>
    </source>
</reference>
<dbReference type="RefSeq" id="WP_109414746.1">
    <property type="nucleotide sequence ID" value="NZ_QEAS01000003.1"/>
</dbReference>
<accession>A0A2U2PK70</accession>
<comment type="caution">
    <text evidence="1">The sequence shown here is derived from an EMBL/GenBank/DDBJ whole genome shotgun (WGS) entry which is preliminary data.</text>
</comment>
<sequence length="71" mass="7998">MSTREILDNLEKNAQAKHLLYLDAGQALVRQEGVVSKADMDKFDQAKEAWLSANNAYRSFLLSLGKDRKVS</sequence>
<gene>
    <name evidence="1" type="ORF">DDR33_05440</name>
</gene>
<name>A0A2U2PK70_9SPHI</name>
<dbReference type="EMBL" id="QEAS01000003">
    <property type="protein sequence ID" value="PWG81805.1"/>
    <property type="molecule type" value="Genomic_DNA"/>
</dbReference>
<evidence type="ECO:0000313" key="1">
    <source>
        <dbReference type="EMBL" id="PWG81805.1"/>
    </source>
</evidence>
<proteinExistence type="predicted"/>
<protein>
    <submittedName>
        <fullName evidence="1">Uncharacterized protein</fullName>
    </submittedName>
</protein>
<dbReference type="AlphaFoldDB" id="A0A2U2PK70"/>